<dbReference type="InterPro" id="IPR019426">
    <property type="entry name" value="7TM_GPCR_serpentine_rcpt_Srv"/>
</dbReference>
<gene>
    <name evidence="2" type="ORF">PFISCL1PPCAC_15839</name>
</gene>
<dbReference type="PANTHER" id="PTHR31627">
    <property type="entry name" value="SERPENTINE RECEPTOR CLASS GAMMA-RELATED"/>
    <property type="match status" value="1"/>
</dbReference>
<dbReference type="EMBL" id="BTSY01000004">
    <property type="protein sequence ID" value="GMT24542.1"/>
    <property type="molecule type" value="Genomic_DNA"/>
</dbReference>
<sequence>FWYEFADAIHCDVDNRRALHRTLPDGTVRGLAQPKIDCIFLLLLQDSLFTGPISAVFDLFLVPYFILHSVSLTWPPLYPFILWTNGIRTFYPPFAYIYSFYLLYGQCYGVFLISLHRFLSIMRPHSSVIQFFDTLPRILIFSVHLISPLGGTSVHLFFQTPTRFIYRNATNTLLTYTETEDI</sequence>
<dbReference type="InterPro" id="IPR051119">
    <property type="entry name" value="Nematode_SR-like"/>
</dbReference>
<evidence type="ECO:0000313" key="3">
    <source>
        <dbReference type="Proteomes" id="UP001432322"/>
    </source>
</evidence>
<name>A0AAV5W0N9_9BILA</name>
<feature type="non-terminal residue" evidence="2">
    <location>
        <position position="182"/>
    </location>
</feature>
<dbReference type="Proteomes" id="UP001432322">
    <property type="component" value="Unassembled WGS sequence"/>
</dbReference>
<evidence type="ECO:0000313" key="2">
    <source>
        <dbReference type="EMBL" id="GMT24542.1"/>
    </source>
</evidence>
<keyword evidence="3" id="KW-1185">Reference proteome</keyword>
<feature type="transmembrane region" description="Helical" evidence="1">
    <location>
        <begin position="138"/>
        <end position="158"/>
    </location>
</feature>
<accession>A0AAV5W0N9</accession>
<evidence type="ECO:0000256" key="1">
    <source>
        <dbReference type="SAM" id="Phobius"/>
    </source>
</evidence>
<feature type="non-terminal residue" evidence="2">
    <location>
        <position position="1"/>
    </location>
</feature>
<keyword evidence="1" id="KW-1133">Transmembrane helix</keyword>
<protein>
    <recommendedName>
        <fullName evidence="4">G protein-coupled receptor</fullName>
    </recommendedName>
</protein>
<dbReference type="AlphaFoldDB" id="A0AAV5W0N9"/>
<evidence type="ECO:0008006" key="4">
    <source>
        <dbReference type="Google" id="ProtNLM"/>
    </source>
</evidence>
<proteinExistence type="predicted"/>
<organism evidence="2 3">
    <name type="scientific">Pristionchus fissidentatus</name>
    <dbReference type="NCBI Taxonomy" id="1538716"/>
    <lineage>
        <taxon>Eukaryota</taxon>
        <taxon>Metazoa</taxon>
        <taxon>Ecdysozoa</taxon>
        <taxon>Nematoda</taxon>
        <taxon>Chromadorea</taxon>
        <taxon>Rhabditida</taxon>
        <taxon>Rhabditina</taxon>
        <taxon>Diplogasteromorpha</taxon>
        <taxon>Diplogasteroidea</taxon>
        <taxon>Neodiplogasteridae</taxon>
        <taxon>Pristionchus</taxon>
    </lineage>
</organism>
<keyword evidence="1" id="KW-0472">Membrane</keyword>
<feature type="transmembrane region" description="Helical" evidence="1">
    <location>
        <begin position="95"/>
        <end position="118"/>
    </location>
</feature>
<feature type="transmembrane region" description="Helical" evidence="1">
    <location>
        <begin position="61"/>
        <end position="83"/>
    </location>
</feature>
<comment type="caution">
    <text evidence="2">The sequence shown here is derived from an EMBL/GenBank/DDBJ whole genome shotgun (WGS) entry which is preliminary data.</text>
</comment>
<keyword evidence="1" id="KW-0812">Transmembrane</keyword>
<reference evidence="2" key="1">
    <citation type="submission" date="2023-10" db="EMBL/GenBank/DDBJ databases">
        <title>Genome assembly of Pristionchus species.</title>
        <authorList>
            <person name="Yoshida K."/>
            <person name="Sommer R.J."/>
        </authorList>
    </citation>
    <scope>NUCLEOTIDE SEQUENCE</scope>
    <source>
        <strain evidence="2">RS5133</strain>
    </source>
</reference>
<dbReference type="PANTHER" id="PTHR31627:SF42">
    <property type="entry name" value="G_PROTEIN_RECEP_F1_2 DOMAIN-CONTAINING PROTEIN-RELATED"/>
    <property type="match status" value="1"/>
</dbReference>
<dbReference type="Pfam" id="PF10323">
    <property type="entry name" value="7TM_GPCR_Srv"/>
    <property type="match status" value="1"/>
</dbReference>